<sequence length="522" mass="57755">MGLDGRDSSLTMEAWSTTREETSTGSASPVGPHASGEGLPYAPENFPNPGDKWGWKVGKRKTRSGYWADRYLSLPASLQKTSTGAFPSKVTVQKYVTENFPTADVDSFFASFSWRIPAPDSYEIAVKSNHGKKLDVVEVSNCESPFVAGGCKAGNKMCRLRLKARAFSLAAMDCDICCSEVGFCRDCCCILCCKTIDWAYGGYSYIRCEATVNEKYICGHVAHLDCALRSYMAGTVGGSIGLDVEYYCRRCDKKTDLISHVVKLLQACEALDSRDDIEKILNVGLCILRGSEQMRAKSLLNHIGPILTKLRSGIELEDIWNLEDGIPAINGVSSVQHIIMFTEIVIESTTSKTLFTGGSHFENGNAITGMGTSNHHEPMNFSPHSELSQTPTMKKRDRGSIYITADHESASLKLEDDIDEALRALKESQELEYRTADLKLYAHKDFLLSLYQLLDRERAELARPTSAPSGDPDAVTLGNVLSTVNQIRHEEIKLRQMMQVSKGFGRTSRMCLKNHFGLQIDE</sequence>
<comment type="caution">
    <text evidence="10">The sequence shown here is derived from an EMBL/GenBank/DDBJ whole genome shotgun (WGS) entry which is preliminary data.</text>
</comment>
<feature type="compositionally biased region" description="Polar residues" evidence="6">
    <location>
        <begin position="8"/>
        <end position="27"/>
    </location>
</feature>
<keyword evidence="5" id="KW-0539">Nucleus</keyword>
<dbReference type="PANTHER" id="PTHR33345">
    <property type="entry name" value="ADAPTER PROTEIN, PUTATIVE-RELATED"/>
    <property type="match status" value="1"/>
</dbReference>
<dbReference type="Pfam" id="PF23299">
    <property type="entry name" value="DUF7081"/>
    <property type="match status" value="1"/>
</dbReference>
<proteinExistence type="predicted"/>
<protein>
    <recommendedName>
        <fullName evidence="12">Oberon PHD finger domain-containing protein</fullName>
    </recommendedName>
</protein>
<dbReference type="Pfam" id="PF24590">
    <property type="entry name" value="DUF7615"/>
    <property type="match status" value="1"/>
</dbReference>
<feature type="domain" description="Oberon-like PHD finger" evidence="7">
    <location>
        <begin position="154"/>
        <end position="286"/>
    </location>
</feature>
<dbReference type="AlphaFoldDB" id="A0AAV9F2Z6"/>
<dbReference type="Proteomes" id="UP001180020">
    <property type="component" value="Unassembled WGS sequence"/>
</dbReference>
<evidence type="ECO:0000259" key="7">
    <source>
        <dbReference type="Pfam" id="PF07227"/>
    </source>
</evidence>
<keyword evidence="2" id="KW-0479">Metal-binding</keyword>
<dbReference type="InterPro" id="IPR032881">
    <property type="entry name" value="Oberon-like_PHD"/>
</dbReference>
<dbReference type="InterPro" id="IPR055508">
    <property type="entry name" value="DUF7081"/>
</dbReference>
<evidence type="ECO:0000256" key="2">
    <source>
        <dbReference type="ARBA" id="ARBA00022723"/>
    </source>
</evidence>
<name>A0AAV9F2Z6_ACOCL</name>
<dbReference type="PANTHER" id="PTHR33345:SF6">
    <property type="entry name" value="OS03G0747200 PROTEIN"/>
    <property type="match status" value="1"/>
</dbReference>
<evidence type="ECO:0000256" key="5">
    <source>
        <dbReference type="ARBA" id="ARBA00023242"/>
    </source>
</evidence>
<organism evidence="10 11">
    <name type="scientific">Acorus calamus</name>
    <name type="common">Sweet flag</name>
    <dbReference type="NCBI Taxonomy" id="4465"/>
    <lineage>
        <taxon>Eukaryota</taxon>
        <taxon>Viridiplantae</taxon>
        <taxon>Streptophyta</taxon>
        <taxon>Embryophyta</taxon>
        <taxon>Tracheophyta</taxon>
        <taxon>Spermatophyta</taxon>
        <taxon>Magnoliopsida</taxon>
        <taxon>Liliopsida</taxon>
        <taxon>Acoraceae</taxon>
        <taxon>Acorus</taxon>
    </lineage>
</organism>
<dbReference type="InterPro" id="IPR056034">
    <property type="entry name" value="DUF7615"/>
</dbReference>
<dbReference type="Pfam" id="PF07227">
    <property type="entry name" value="PHD_Oberon"/>
    <property type="match status" value="1"/>
</dbReference>
<gene>
    <name evidence="10" type="ORF">QJS10_CPB04g01112</name>
</gene>
<reference evidence="10" key="2">
    <citation type="submission" date="2023-06" db="EMBL/GenBank/DDBJ databases">
        <authorList>
            <person name="Ma L."/>
            <person name="Liu K.-W."/>
            <person name="Li Z."/>
            <person name="Hsiao Y.-Y."/>
            <person name="Qi Y."/>
            <person name="Fu T."/>
            <person name="Tang G."/>
            <person name="Zhang D."/>
            <person name="Sun W.-H."/>
            <person name="Liu D.-K."/>
            <person name="Li Y."/>
            <person name="Chen G.-Z."/>
            <person name="Liu X.-D."/>
            <person name="Liao X.-Y."/>
            <person name="Jiang Y.-T."/>
            <person name="Yu X."/>
            <person name="Hao Y."/>
            <person name="Huang J."/>
            <person name="Zhao X.-W."/>
            <person name="Ke S."/>
            <person name="Chen Y.-Y."/>
            <person name="Wu W.-L."/>
            <person name="Hsu J.-L."/>
            <person name="Lin Y.-F."/>
            <person name="Huang M.-D."/>
            <person name="Li C.-Y."/>
            <person name="Huang L."/>
            <person name="Wang Z.-W."/>
            <person name="Zhao X."/>
            <person name="Zhong W.-Y."/>
            <person name="Peng D.-H."/>
            <person name="Ahmad S."/>
            <person name="Lan S."/>
            <person name="Zhang J.-S."/>
            <person name="Tsai W.-C."/>
            <person name="Van De Peer Y."/>
            <person name="Liu Z.-J."/>
        </authorList>
    </citation>
    <scope>NUCLEOTIDE SEQUENCE</scope>
    <source>
        <strain evidence="10">CP</strain>
        <tissue evidence="10">Leaves</tissue>
    </source>
</reference>
<evidence type="ECO:0000256" key="6">
    <source>
        <dbReference type="SAM" id="MobiDB-lite"/>
    </source>
</evidence>
<keyword evidence="3" id="KW-0863">Zinc-finger</keyword>
<evidence type="ECO:0000259" key="9">
    <source>
        <dbReference type="Pfam" id="PF24590"/>
    </source>
</evidence>
<keyword evidence="11" id="KW-1185">Reference proteome</keyword>
<dbReference type="GO" id="GO:0005634">
    <property type="term" value="C:nucleus"/>
    <property type="evidence" value="ECO:0007669"/>
    <property type="project" value="UniProtKB-SubCell"/>
</dbReference>
<evidence type="ECO:0000256" key="3">
    <source>
        <dbReference type="ARBA" id="ARBA00022771"/>
    </source>
</evidence>
<evidence type="ECO:0000256" key="4">
    <source>
        <dbReference type="ARBA" id="ARBA00022833"/>
    </source>
</evidence>
<reference evidence="10" key="1">
    <citation type="journal article" date="2023" name="Nat. Commun.">
        <title>Diploid and tetraploid genomes of Acorus and the evolution of monocots.</title>
        <authorList>
            <person name="Ma L."/>
            <person name="Liu K.W."/>
            <person name="Li Z."/>
            <person name="Hsiao Y.Y."/>
            <person name="Qi Y."/>
            <person name="Fu T."/>
            <person name="Tang G.D."/>
            <person name="Zhang D."/>
            <person name="Sun W.H."/>
            <person name="Liu D.K."/>
            <person name="Li Y."/>
            <person name="Chen G.Z."/>
            <person name="Liu X.D."/>
            <person name="Liao X.Y."/>
            <person name="Jiang Y.T."/>
            <person name="Yu X."/>
            <person name="Hao Y."/>
            <person name="Huang J."/>
            <person name="Zhao X.W."/>
            <person name="Ke S."/>
            <person name="Chen Y.Y."/>
            <person name="Wu W.L."/>
            <person name="Hsu J.L."/>
            <person name="Lin Y.F."/>
            <person name="Huang M.D."/>
            <person name="Li C.Y."/>
            <person name="Huang L."/>
            <person name="Wang Z.W."/>
            <person name="Zhao X."/>
            <person name="Zhong W.Y."/>
            <person name="Peng D.H."/>
            <person name="Ahmad S."/>
            <person name="Lan S."/>
            <person name="Zhang J.S."/>
            <person name="Tsai W.C."/>
            <person name="Van de Peer Y."/>
            <person name="Liu Z.J."/>
        </authorList>
    </citation>
    <scope>NUCLEOTIDE SEQUENCE</scope>
    <source>
        <strain evidence="10">CP</strain>
    </source>
</reference>
<evidence type="ECO:0000256" key="1">
    <source>
        <dbReference type="ARBA" id="ARBA00004123"/>
    </source>
</evidence>
<accession>A0AAV9F2Z6</accession>
<evidence type="ECO:0000313" key="11">
    <source>
        <dbReference type="Proteomes" id="UP001180020"/>
    </source>
</evidence>
<dbReference type="GO" id="GO:0008270">
    <property type="term" value="F:zinc ion binding"/>
    <property type="evidence" value="ECO:0007669"/>
    <property type="project" value="UniProtKB-KW"/>
</dbReference>
<feature type="domain" description="DUF7615" evidence="9">
    <location>
        <begin position="407"/>
        <end position="515"/>
    </location>
</feature>
<evidence type="ECO:0000313" key="10">
    <source>
        <dbReference type="EMBL" id="KAK1319917.1"/>
    </source>
</evidence>
<evidence type="ECO:0008006" key="12">
    <source>
        <dbReference type="Google" id="ProtNLM"/>
    </source>
</evidence>
<comment type="subcellular location">
    <subcellularLocation>
        <location evidence="1">Nucleus</location>
    </subcellularLocation>
</comment>
<dbReference type="EMBL" id="JAUJYO010000004">
    <property type="protein sequence ID" value="KAK1319917.1"/>
    <property type="molecule type" value="Genomic_DNA"/>
</dbReference>
<keyword evidence="4" id="KW-0862">Zinc</keyword>
<evidence type="ECO:0000259" key="8">
    <source>
        <dbReference type="Pfam" id="PF23299"/>
    </source>
</evidence>
<feature type="domain" description="DUF7081" evidence="8">
    <location>
        <begin position="29"/>
        <end position="118"/>
    </location>
</feature>
<feature type="region of interest" description="Disordered" evidence="6">
    <location>
        <begin position="1"/>
        <end position="45"/>
    </location>
</feature>